<dbReference type="EMBL" id="MU167221">
    <property type="protein sequence ID" value="KAG0150223.1"/>
    <property type="molecule type" value="Genomic_DNA"/>
</dbReference>
<gene>
    <name evidence="2" type="ORF">CROQUDRAFT_652644</name>
</gene>
<dbReference type="OrthoDB" id="3357813at2759"/>
<protein>
    <submittedName>
        <fullName evidence="2">Uncharacterized protein</fullName>
    </submittedName>
</protein>
<dbReference type="AlphaFoldDB" id="A0A9P6NQ99"/>
<feature type="region of interest" description="Disordered" evidence="1">
    <location>
        <begin position="393"/>
        <end position="512"/>
    </location>
</feature>
<feature type="compositionally biased region" description="Low complexity" evidence="1">
    <location>
        <begin position="586"/>
        <end position="599"/>
    </location>
</feature>
<comment type="caution">
    <text evidence="2">The sequence shown here is derived from an EMBL/GenBank/DDBJ whole genome shotgun (WGS) entry which is preliminary data.</text>
</comment>
<evidence type="ECO:0000313" key="3">
    <source>
        <dbReference type="Proteomes" id="UP000886653"/>
    </source>
</evidence>
<feature type="compositionally biased region" description="Acidic residues" evidence="1">
    <location>
        <begin position="458"/>
        <end position="471"/>
    </location>
</feature>
<accession>A0A9P6NQ99</accession>
<feature type="region of interest" description="Disordered" evidence="1">
    <location>
        <begin position="331"/>
        <end position="354"/>
    </location>
</feature>
<reference evidence="2" key="1">
    <citation type="submission" date="2013-11" db="EMBL/GenBank/DDBJ databases">
        <title>Genome sequence of the fusiform rust pathogen reveals effectors for host alternation and coevolution with pine.</title>
        <authorList>
            <consortium name="DOE Joint Genome Institute"/>
            <person name="Smith K."/>
            <person name="Pendleton A."/>
            <person name="Kubisiak T."/>
            <person name="Anderson C."/>
            <person name="Salamov A."/>
            <person name="Aerts A."/>
            <person name="Riley R."/>
            <person name="Clum A."/>
            <person name="Lindquist E."/>
            <person name="Ence D."/>
            <person name="Campbell M."/>
            <person name="Kronenberg Z."/>
            <person name="Feau N."/>
            <person name="Dhillon B."/>
            <person name="Hamelin R."/>
            <person name="Burleigh J."/>
            <person name="Smith J."/>
            <person name="Yandell M."/>
            <person name="Nelson C."/>
            <person name="Grigoriev I."/>
            <person name="Davis J."/>
        </authorList>
    </citation>
    <scope>NUCLEOTIDE SEQUENCE</scope>
    <source>
        <strain evidence="2">G11</strain>
    </source>
</reference>
<feature type="region of interest" description="Disordered" evidence="1">
    <location>
        <begin position="533"/>
        <end position="608"/>
    </location>
</feature>
<dbReference type="Gene3D" id="2.60.40.640">
    <property type="match status" value="1"/>
</dbReference>
<proteinExistence type="predicted"/>
<sequence>MPLDPPLYAASQTPSDSGLPFLLNLSTLPPALSFLSGYLGIGPASVQGEVQIKLVSNQPSLSIHRLQLSFRGLERTQPDHQPIDLVQQHQILWDASNSQPSTSNSPEPSKPPATIPFQFPLTPDLPHCIHLPNGCGLHYELEAHVTYTSDLPSDPRPATLKHLHLTVPVHILRYSSPAQQPIPPSLSETPLNQPFTLSPVRLASSSPTPIHVSLSQTLLRHSEPLAIQVRIPPPAEELICKKGLRLRSVKAELHRHIRVRSPPSESPTSLFTDSPKASNRAPPYLPEDELELAPEPDSVITSLLAMSGKSCRFSSTRTVFLRLNLHPRPLELEQGHSSNSTEPSPSAQPATSSRCEAVTQSTILHDVYFSVTVTIQIVGRGGERFDVRLEEPVGVVPDWPPDCEPNSGASGKAREAAEEQTLAEDELGHQGPAPTYIEADEHFPSSSTSATIWPSGADDLEESEDEEEYDGYECFSSGAGLDGPAPPTIDEDESPPPAPDIPPDGIHLAHPPAPADSFGFVCFEPAQLDAGFGPYASANPNPAPPTSEQTGGITGHEDEEAHRPPAYAAGWTTLVPPPVHHDHPTPDTSSASTHTPTSTLNAPPPYAADFGCLPPGSIGVVDQDGELDGFVMRQ</sequence>
<feature type="compositionally biased region" description="Polar residues" evidence="1">
    <location>
        <begin position="335"/>
        <end position="354"/>
    </location>
</feature>
<keyword evidence="3" id="KW-1185">Reference proteome</keyword>
<dbReference type="InterPro" id="IPR014752">
    <property type="entry name" value="Arrestin-like_C"/>
</dbReference>
<evidence type="ECO:0000313" key="2">
    <source>
        <dbReference type="EMBL" id="KAG0150223.1"/>
    </source>
</evidence>
<evidence type="ECO:0000256" key="1">
    <source>
        <dbReference type="SAM" id="MobiDB-lite"/>
    </source>
</evidence>
<dbReference type="Proteomes" id="UP000886653">
    <property type="component" value="Unassembled WGS sequence"/>
</dbReference>
<feature type="region of interest" description="Disordered" evidence="1">
    <location>
        <begin position="257"/>
        <end position="289"/>
    </location>
</feature>
<name>A0A9P6NQ99_9BASI</name>
<organism evidence="2 3">
    <name type="scientific">Cronartium quercuum f. sp. fusiforme G11</name>
    <dbReference type="NCBI Taxonomy" id="708437"/>
    <lineage>
        <taxon>Eukaryota</taxon>
        <taxon>Fungi</taxon>
        <taxon>Dikarya</taxon>
        <taxon>Basidiomycota</taxon>
        <taxon>Pucciniomycotina</taxon>
        <taxon>Pucciniomycetes</taxon>
        <taxon>Pucciniales</taxon>
        <taxon>Coleosporiaceae</taxon>
        <taxon>Cronartium</taxon>
    </lineage>
</organism>
<feature type="compositionally biased region" description="Polar residues" evidence="1">
    <location>
        <begin position="266"/>
        <end position="277"/>
    </location>
</feature>